<feature type="transmembrane region" description="Helical" evidence="1">
    <location>
        <begin position="158"/>
        <end position="178"/>
    </location>
</feature>
<evidence type="ECO:0000313" key="2">
    <source>
        <dbReference type="EMBL" id="CAG7833651.1"/>
    </source>
</evidence>
<dbReference type="AlphaFoldDB" id="A0A8J2LLS9"/>
<keyword evidence="1" id="KW-0812">Transmembrane</keyword>
<keyword evidence="3" id="KW-1185">Reference proteome</keyword>
<accession>A0A8J2LLS9</accession>
<evidence type="ECO:0000256" key="1">
    <source>
        <dbReference type="SAM" id="Phobius"/>
    </source>
</evidence>
<gene>
    <name evidence="2" type="ORF">AFUS01_LOCUS43251</name>
</gene>
<reference evidence="2" key="1">
    <citation type="submission" date="2021-06" db="EMBL/GenBank/DDBJ databases">
        <authorList>
            <person name="Hodson N. C."/>
            <person name="Mongue J. A."/>
            <person name="Jaron S. K."/>
        </authorList>
    </citation>
    <scope>NUCLEOTIDE SEQUENCE</scope>
</reference>
<name>A0A8J2LLS9_9HEXA</name>
<protein>
    <submittedName>
        <fullName evidence="2">Uncharacterized protein</fullName>
    </submittedName>
</protein>
<dbReference type="Proteomes" id="UP000708208">
    <property type="component" value="Unassembled WGS sequence"/>
</dbReference>
<dbReference type="EMBL" id="CAJVCH010569972">
    <property type="protein sequence ID" value="CAG7833651.1"/>
    <property type="molecule type" value="Genomic_DNA"/>
</dbReference>
<feature type="transmembrane region" description="Helical" evidence="1">
    <location>
        <begin position="12"/>
        <end position="35"/>
    </location>
</feature>
<keyword evidence="1" id="KW-1133">Transmembrane helix</keyword>
<feature type="transmembrane region" description="Helical" evidence="1">
    <location>
        <begin position="96"/>
        <end position="117"/>
    </location>
</feature>
<organism evidence="2 3">
    <name type="scientific">Allacma fusca</name>
    <dbReference type="NCBI Taxonomy" id="39272"/>
    <lineage>
        <taxon>Eukaryota</taxon>
        <taxon>Metazoa</taxon>
        <taxon>Ecdysozoa</taxon>
        <taxon>Arthropoda</taxon>
        <taxon>Hexapoda</taxon>
        <taxon>Collembola</taxon>
        <taxon>Symphypleona</taxon>
        <taxon>Sminthuridae</taxon>
        <taxon>Allacma</taxon>
    </lineage>
</organism>
<feature type="transmembrane region" description="Helical" evidence="1">
    <location>
        <begin position="199"/>
        <end position="218"/>
    </location>
</feature>
<proteinExistence type="predicted"/>
<evidence type="ECO:0000313" key="3">
    <source>
        <dbReference type="Proteomes" id="UP000708208"/>
    </source>
</evidence>
<comment type="caution">
    <text evidence="2">The sequence shown here is derived from an EMBL/GenBank/DDBJ whole genome shotgun (WGS) entry which is preliminary data.</text>
</comment>
<sequence length="304" mass="34106">MSHEVEISEGGLVRIILEFYNSPSLSAHLTFLLLFSRIKINTRAHTYISMALPSELHCGPGSKKNSKVKIRLFHHVEAPGNKSGLAFGINLKLVRILSYFDLASSYLLTILCILSMFSEWRFFNIKWPHVNDPLSKLLLSQFPKKHNKLDLTSDSATLNYAMAGQIIVLCIYIARVLAASNLLRAMTLNLRIPTKLDLCKSWIFVAAFLICINSTALVCSPLGIPFQIVFLSEVIFRIGAVYQVAELQGYFESQVQAEGILKQVMGDKSFNEKRQKPKNVYPGTISSPSVIYTESFLKAQEGQK</sequence>
<keyword evidence="1" id="KW-0472">Membrane</keyword>